<organism evidence="3 4">
    <name type="scientific">Streptomyces canus</name>
    <dbReference type="NCBI Taxonomy" id="58343"/>
    <lineage>
        <taxon>Bacteria</taxon>
        <taxon>Bacillati</taxon>
        <taxon>Actinomycetota</taxon>
        <taxon>Actinomycetes</taxon>
        <taxon>Kitasatosporales</taxon>
        <taxon>Streptomycetaceae</taxon>
        <taxon>Streptomyces</taxon>
        <taxon>Streptomyces aurantiacus group</taxon>
    </lineage>
</organism>
<name>A0AAW8FFR1_9ACTN</name>
<evidence type="ECO:0000259" key="2">
    <source>
        <dbReference type="Pfam" id="PF19361"/>
    </source>
</evidence>
<feature type="compositionally biased region" description="Low complexity" evidence="1">
    <location>
        <begin position="254"/>
        <end position="282"/>
    </location>
</feature>
<gene>
    <name evidence="3" type="ORF">QFZ22_004607</name>
</gene>
<feature type="region of interest" description="Disordered" evidence="1">
    <location>
        <begin position="134"/>
        <end position="282"/>
    </location>
</feature>
<dbReference type="InterPro" id="IPR045981">
    <property type="entry name" value="DUF5937"/>
</dbReference>
<feature type="compositionally biased region" description="Low complexity" evidence="1">
    <location>
        <begin position="134"/>
        <end position="169"/>
    </location>
</feature>
<dbReference type="Proteomes" id="UP001234216">
    <property type="component" value="Unassembled WGS sequence"/>
</dbReference>
<proteinExistence type="predicted"/>
<dbReference type="Pfam" id="PF19361">
    <property type="entry name" value="DUF5937"/>
    <property type="match status" value="1"/>
</dbReference>
<reference evidence="3" key="1">
    <citation type="submission" date="2023-07" db="EMBL/GenBank/DDBJ databases">
        <title>Comparative genomics of wheat-associated soil bacteria to identify genetic determinants of phenazine resistance.</title>
        <authorList>
            <person name="Mouncey N."/>
        </authorList>
    </citation>
    <scope>NUCLEOTIDE SEQUENCE</scope>
    <source>
        <strain evidence="3">V4I22</strain>
    </source>
</reference>
<dbReference type="EMBL" id="JAUSZV010000005">
    <property type="protein sequence ID" value="MDQ0908622.1"/>
    <property type="molecule type" value="Genomic_DNA"/>
</dbReference>
<evidence type="ECO:0000313" key="4">
    <source>
        <dbReference type="Proteomes" id="UP001234216"/>
    </source>
</evidence>
<accession>A0AAW8FFR1</accession>
<feature type="domain" description="DUF5937" evidence="2">
    <location>
        <begin position="2"/>
        <end position="56"/>
    </location>
</feature>
<evidence type="ECO:0000313" key="3">
    <source>
        <dbReference type="EMBL" id="MDQ0908622.1"/>
    </source>
</evidence>
<dbReference type="AlphaFoldDB" id="A0AAW8FFR1"/>
<feature type="compositionally biased region" description="Low complexity" evidence="1">
    <location>
        <begin position="177"/>
        <end position="202"/>
    </location>
</feature>
<feature type="compositionally biased region" description="Basic residues" evidence="1">
    <location>
        <begin position="215"/>
        <end position="237"/>
    </location>
</feature>
<feature type="compositionally biased region" description="Basic residues" evidence="1">
    <location>
        <begin position="77"/>
        <end position="93"/>
    </location>
</feature>
<feature type="region of interest" description="Disordered" evidence="1">
    <location>
        <begin position="77"/>
        <end position="104"/>
    </location>
</feature>
<protein>
    <recommendedName>
        <fullName evidence="2">DUF5937 domain-containing protein</fullName>
    </recommendedName>
</protein>
<sequence>MRIDIAGLRPERVAVVPSPLAELGMALHALAEPGHHPGLQAWVTGVTARLDPHLADADVRGGLPVADDVLGPVHALRRHRGPDHAPRGLHRRGSGPARQADGRTVRGRGAGVHLRAAVFLARPQCALRRRVAPACPGAGRGPRTAAGGVRRAAAGRPAADPGLVPAVRGGLRRGVLRGHLGAPAPPTRGGRPPHDGPAAPQGPRGGPHRGVAGGHARRGGGPHHGRQAGHRTQRHGGGRSTADPHEPGPAAPERPALVRLATRPALPRRLPRARLPAFGRAG</sequence>
<evidence type="ECO:0000256" key="1">
    <source>
        <dbReference type="SAM" id="MobiDB-lite"/>
    </source>
</evidence>
<comment type="caution">
    <text evidence="3">The sequence shown here is derived from an EMBL/GenBank/DDBJ whole genome shotgun (WGS) entry which is preliminary data.</text>
</comment>